<dbReference type="AlphaFoldDB" id="A0A388SDC5"/>
<evidence type="ECO:0000313" key="1">
    <source>
        <dbReference type="EMBL" id="GBO94236.1"/>
    </source>
</evidence>
<keyword evidence="2" id="KW-1185">Reference proteome</keyword>
<dbReference type="Gene3D" id="1.25.10.10">
    <property type="entry name" value="Leucine-rich Repeat Variant"/>
    <property type="match status" value="1"/>
</dbReference>
<reference evidence="1 2" key="1">
    <citation type="journal article" date="2018" name="Int. J. Syst. Evol. Microbiol.">
        <title>Mesosutterella multiformis gen. nov., sp. nov., a member of the family Sutterellaceae and Sutterella megalosphaeroides sp. nov., isolated from human faeces.</title>
        <authorList>
            <person name="Sakamoto M."/>
            <person name="Ikeyama N."/>
            <person name="Kunihiro T."/>
            <person name="Iino T."/>
            <person name="Yuki M."/>
            <person name="Ohkuma M."/>
        </authorList>
    </citation>
    <scope>NUCLEOTIDE SEQUENCE [LARGE SCALE GENOMIC DNA]</scope>
    <source>
        <strain evidence="1 2">4NBBH2</strain>
    </source>
</reference>
<dbReference type="RefSeq" id="WP_116270472.1">
    <property type="nucleotide sequence ID" value="NZ_BGZJ01000001.1"/>
</dbReference>
<comment type="caution">
    <text evidence="1">The sequence shown here is derived from an EMBL/GenBank/DDBJ whole genome shotgun (WGS) entry which is preliminary data.</text>
</comment>
<accession>A0A388SDC5</accession>
<dbReference type="OrthoDB" id="9881296at2"/>
<accession>A0A401LM87</accession>
<evidence type="ECO:0000313" key="2">
    <source>
        <dbReference type="Proteomes" id="UP000266091"/>
    </source>
</evidence>
<gene>
    <name evidence="1" type="ORF">MESMUL_15900</name>
</gene>
<dbReference type="Proteomes" id="UP000266091">
    <property type="component" value="Unassembled WGS sequence"/>
</dbReference>
<dbReference type="EMBL" id="BGZJ01000001">
    <property type="protein sequence ID" value="GBO94236.1"/>
    <property type="molecule type" value="Genomic_DNA"/>
</dbReference>
<name>A0A388SDC5_9BURK</name>
<dbReference type="InterPro" id="IPR011989">
    <property type="entry name" value="ARM-like"/>
</dbReference>
<sequence length="161" mass="17852">MNTTDFSIKVLGKTMPLTVLEALGLLEAGIKTGFEPIAVALSTHQSHKIRTRLASSPGLPLEALENLATDPASDVREMLCLNSDAVSRLPFSYLAELIGDDPYLFELVSQSDRFSERKDLDEIAEYYQGNEDPAVRRVVQAIFDHTMPLKGQNKKDSEENL</sequence>
<organism evidence="1 2">
    <name type="scientific">Mesosutterella multiformis</name>
    <dbReference type="NCBI Taxonomy" id="2259133"/>
    <lineage>
        <taxon>Bacteria</taxon>
        <taxon>Pseudomonadati</taxon>
        <taxon>Pseudomonadota</taxon>
        <taxon>Betaproteobacteria</taxon>
        <taxon>Burkholderiales</taxon>
        <taxon>Sutterellaceae</taxon>
        <taxon>Mesosutterella</taxon>
    </lineage>
</organism>
<proteinExistence type="predicted"/>
<protein>
    <submittedName>
        <fullName evidence="1">Uncharacterized protein</fullName>
    </submittedName>
</protein>